<feature type="region of interest" description="Disordered" evidence="1">
    <location>
        <begin position="69"/>
        <end position="90"/>
    </location>
</feature>
<reference evidence="2 3" key="1">
    <citation type="submission" date="2019-04" db="EMBL/GenBank/DDBJ databases">
        <title>An improved genome assembly and genetic linkage map for asparagus bean, Vigna unguiculata ssp. sesquipedialis.</title>
        <authorList>
            <person name="Xia Q."/>
            <person name="Zhang R."/>
            <person name="Dong Y."/>
        </authorList>
    </citation>
    <scope>NUCLEOTIDE SEQUENCE [LARGE SCALE GENOMIC DNA]</scope>
    <source>
        <tissue evidence="2">Leaf</tissue>
    </source>
</reference>
<accession>A0A4D6LL64</accession>
<gene>
    <name evidence="2" type="ORF">DEO72_LG4g455</name>
</gene>
<evidence type="ECO:0000313" key="3">
    <source>
        <dbReference type="Proteomes" id="UP000501690"/>
    </source>
</evidence>
<sequence>MKLRRKGGGSRRSGECVKQVRVRQRESEERWRTLFGVAFVEEERNKATEVEAEAEVWLGFEEGEKWRVRKRSERESEERERGSEGFEEGE</sequence>
<organism evidence="2 3">
    <name type="scientific">Vigna unguiculata</name>
    <name type="common">Cowpea</name>
    <dbReference type="NCBI Taxonomy" id="3917"/>
    <lineage>
        <taxon>Eukaryota</taxon>
        <taxon>Viridiplantae</taxon>
        <taxon>Streptophyta</taxon>
        <taxon>Embryophyta</taxon>
        <taxon>Tracheophyta</taxon>
        <taxon>Spermatophyta</taxon>
        <taxon>Magnoliopsida</taxon>
        <taxon>eudicotyledons</taxon>
        <taxon>Gunneridae</taxon>
        <taxon>Pentapetalae</taxon>
        <taxon>rosids</taxon>
        <taxon>fabids</taxon>
        <taxon>Fabales</taxon>
        <taxon>Fabaceae</taxon>
        <taxon>Papilionoideae</taxon>
        <taxon>50 kb inversion clade</taxon>
        <taxon>NPAAA clade</taxon>
        <taxon>indigoferoid/millettioid clade</taxon>
        <taxon>Phaseoleae</taxon>
        <taxon>Vigna</taxon>
    </lineage>
</organism>
<evidence type="ECO:0000313" key="2">
    <source>
        <dbReference type="EMBL" id="QCD89509.1"/>
    </source>
</evidence>
<evidence type="ECO:0000256" key="1">
    <source>
        <dbReference type="SAM" id="MobiDB-lite"/>
    </source>
</evidence>
<name>A0A4D6LL64_VIGUN</name>
<proteinExistence type="predicted"/>
<keyword evidence="3" id="KW-1185">Reference proteome</keyword>
<dbReference type="Proteomes" id="UP000501690">
    <property type="component" value="Linkage Group LG4"/>
</dbReference>
<dbReference type="AlphaFoldDB" id="A0A4D6LL64"/>
<dbReference type="EMBL" id="CP039348">
    <property type="protein sequence ID" value="QCD89509.1"/>
    <property type="molecule type" value="Genomic_DNA"/>
</dbReference>
<protein>
    <submittedName>
        <fullName evidence="2">Uncharacterized protein</fullName>
    </submittedName>
</protein>
<feature type="compositionally biased region" description="Basic and acidic residues" evidence="1">
    <location>
        <begin position="69"/>
        <end position="84"/>
    </location>
</feature>